<sequence length="47" mass="5354">MNNRIWIFAIFASEQLKGEINTDDLKLIFALVRALGGFDLSDLNEKL</sequence>
<protein>
    <submittedName>
        <fullName evidence="1">6532_t:CDS:1</fullName>
    </submittedName>
</protein>
<accession>A0ACA9KIK8</accession>
<evidence type="ECO:0000313" key="2">
    <source>
        <dbReference type="Proteomes" id="UP000789920"/>
    </source>
</evidence>
<dbReference type="EMBL" id="CAJVQC010000541">
    <property type="protein sequence ID" value="CAG8473579.1"/>
    <property type="molecule type" value="Genomic_DNA"/>
</dbReference>
<reference evidence="1" key="1">
    <citation type="submission" date="2021-06" db="EMBL/GenBank/DDBJ databases">
        <authorList>
            <person name="Kallberg Y."/>
            <person name="Tangrot J."/>
            <person name="Rosling A."/>
        </authorList>
    </citation>
    <scope>NUCLEOTIDE SEQUENCE</scope>
    <source>
        <strain evidence="1">MA461A</strain>
    </source>
</reference>
<proteinExistence type="predicted"/>
<keyword evidence="2" id="KW-1185">Reference proteome</keyword>
<gene>
    <name evidence="1" type="ORF">RPERSI_LOCUS689</name>
</gene>
<organism evidence="1 2">
    <name type="scientific">Racocetra persica</name>
    <dbReference type="NCBI Taxonomy" id="160502"/>
    <lineage>
        <taxon>Eukaryota</taxon>
        <taxon>Fungi</taxon>
        <taxon>Fungi incertae sedis</taxon>
        <taxon>Mucoromycota</taxon>
        <taxon>Glomeromycotina</taxon>
        <taxon>Glomeromycetes</taxon>
        <taxon>Diversisporales</taxon>
        <taxon>Gigasporaceae</taxon>
        <taxon>Racocetra</taxon>
    </lineage>
</organism>
<evidence type="ECO:0000313" key="1">
    <source>
        <dbReference type="EMBL" id="CAG8473579.1"/>
    </source>
</evidence>
<comment type="caution">
    <text evidence="1">The sequence shown here is derived from an EMBL/GenBank/DDBJ whole genome shotgun (WGS) entry which is preliminary data.</text>
</comment>
<dbReference type="Proteomes" id="UP000789920">
    <property type="component" value="Unassembled WGS sequence"/>
</dbReference>
<name>A0ACA9KIK8_9GLOM</name>